<dbReference type="GO" id="GO:0016765">
    <property type="term" value="F:transferase activity, transferring alkyl or aryl (other than methyl) groups"/>
    <property type="evidence" value="ECO:0007669"/>
    <property type="project" value="InterPro"/>
</dbReference>
<protein>
    <submittedName>
        <fullName evidence="5">SCO3242 family prenyltransferase</fullName>
        <ecNumber evidence="5">2.5.1.-</ecNumber>
    </submittedName>
</protein>
<dbReference type="InterPro" id="IPR044878">
    <property type="entry name" value="UbiA_sf"/>
</dbReference>
<dbReference type="GO" id="GO:0016020">
    <property type="term" value="C:membrane"/>
    <property type="evidence" value="ECO:0007669"/>
    <property type="project" value="UniProtKB-SubCell"/>
</dbReference>
<evidence type="ECO:0000256" key="1">
    <source>
        <dbReference type="ARBA" id="ARBA00004141"/>
    </source>
</evidence>
<dbReference type="EC" id="2.5.1.-" evidence="5"/>
<keyword evidence="2" id="KW-0812">Transmembrane</keyword>
<dbReference type="EMBL" id="CP163439">
    <property type="protein sequence ID" value="XDQ38912.1"/>
    <property type="molecule type" value="Genomic_DNA"/>
</dbReference>
<evidence type="ECO:0000256" key="3">
    <source>
        <dbReference type="ARBA" id="ARBA00022989"/>
    </source>
</evidence>
<reference evidence="5" key="1">
    <citation type="submission" date="2024-07" db="EMBL/GenBank/DDBJ databases">
        <authorList>
            <person name="Yu S.T."/>
        </authorList>
    </citation>
    <scope>NUCLEOTIDE SEQUENCE</scope>
    <source>
        <strain evidence="5">R28</strain>
    </source>
</reference>
<dbReference type="NCBIfam" id="NF045897">
    <property type="entry name" value="SCO3242_trans"/>
    <property type="match status" value="1"/>
</dbReference>
<organism evidence="5">
    <name type="scientific">Streptomyces sp. R28</name>
    <dbReference type="NCBI Taxonomy" id="3238628"/>
    <lineage>
        <taxon>Bacteria</taxon>
        <taxon>Bacillati</taxon>
        <taxon>Actinomycetota</taxon>
        <taxon>Actinomycetes</taxon>
        <taxon>Kitasatosporales</taxon>
        <taxon>Streptomycetaceae</taxon>
        <taxon>Streptomyces</taxon>
    </lineage>
</organism>
<keyword evidence="5" id="KW-0808">Transferase</keyword>
<dbReference type="InterPro" id="IPR050475">
    <property type="entry name" value="Prenyltransferase_related"/>
</dbReference>
<evidence type="ECO:0000256" key="2">
    <source>
        <dbReference type="ARBA" id="ARBA00022692"/>
    </source>
</evidence>
<dbReference type="PANTHER" id="PTHR42723:SF1">
    <property type="entry name" value="CHLOROPHYLL SYNTHASE, CHLOROPLASTIC"/>
    <property type="match status" value="1"/>
</dbReference>
<comment type="subcellular location">
    <subcellularLocation>
        <location evidence="1">Membrane</location>
        <topology evidence="1">Multi-pass membrane protein</topology>
    </subcellularLocation>
</comment>
<proteinExistence type="predicted"/>
<dbReference type="PANTHER" id="PTHR42723">
    <property type="entry name" value="CHLOROPHYLL SYNTHASE"/>
    <property type="match status" value="1"/>
</dbReference>
<dbReference type="Gene3D" id="1.10.357.140">
    <property type="entry name" value="UbiA prenyltransferase"/>
    <property type="match status" value="1"/>
</dbReference>
<dbReference type="AlphaFoldDB" id="A0AB39Q8T6"/>
<dbReference type="RefSeq" id="WP_369173648.1">
    <property type="nucleotide sequence ID" value="NZ_CP163439.1"/>
</dbReference>
<keyword evidence="4" id="KW-0472">Membrane</keyword>
<evidence type="ECO:0000313" key="5">
    <source>
        <dbReference type="EMBL" id="XDQ38912.1"/>
    </source>
</evidence>
<gene>
    <name evidence="5" type="ORF">AB5J49_39235</name>
</gene>
<sequence length="362" mass="35602">MKDRKAVARFGSRSAVRLTDLALLVRAPAALSVPGDVIAGAAAAGRPLGVRTLGVIGSSVCLYWAGMALNDYADATVDAVERPGRPVPSGRVPRRTALAVAGGLTAAGISLAAAAGGRRSVGVALPLAGLVWAYDLKLKSTAAAGVAMAGARILDVLAGAVVPGAGAASVGVALRRAAVPAALVGVHTGTLMALSRHEVAGAPARVPAVTLAVSAATAVATAVPVPRVAAESAAVCRRASAAPSWPLAPGGGAANRHSLTLLEGVAGTLLSEKLRTTSSAKLRAALTAAGVLAYLGTYGTAQARAVREPSGENVQRAVGAGILGLMPLQAALTARGGAPAVAAALGVVHPLARRLARRISPT</sequence>
<accession>A0AB39Q8T6</accession>
<evidence type="ECO:0000256" key="4">
    <source>
        <dbReference type="ARBA" id="ARBA00023136"/>
    </source>
</evidence>
<dbReference type="InterPro" id="IPR000537">
    <property type="entry name" value="UbiA_prenyltransferase"/>
</dbReference>
<name>A0AB39Q8T6_9ACTN</name>
<keyword evidence="3" id="KW-1133">Transmembrane helix</keyword>
<dbReference type="Pfam" id="PF01040">
    <property type="entry name" value="UbiA"/>
    <property type="match status" value="1"/>
</dbReference>